<protein>
    <submittedName>
        <fullName evidence="1">Uncharacterized protein</fullName>
    </submittedName>
</protein>
<accession>A0ACC0XN00</accession>
<dbReference type="EMBL" id="CM047746">
    <property type="protein sequence ID" value="KAJ0020038.1"/>
    <property type="molecule type" value="Genomic_DNA"/>
</dbReference>
<sequence>MDTTKLLSLLRTSISSKSLLKGKLIHQKVVTLGLQNNIALCKNLINFYFSCHYYHYAKLIFKTLEDSLDLSLWNGLMAAYAKNYMFIEALEVFDRLVLHPFLKPDSYTYPSLLKACGGLGRVGYGQLIHTQLIRTGFVLDVVVASSLVGMYAKCKRFDYGIKVFDEMSERDVASWNTVISCYYQEGQAEKALELFGKMRDSGFEPNSVTLTMVISSCARLLDLERGKEIHEKFVKEGIAFDSYVGSALVDMYGKCGCLEMAREVFDQMPVKNVVAWNALIAGYSSKCDSKSCIELFRRMNEEGVKPTLTTMSCILMSCSRSAKLEHGYVTVGDYFKALALYGDMKESGVKPDAITFTSVLPACSQLAALEKGKEIHKYIAESELETNEIVMGALLDMYAKCGAVDEAFRLENPLSISTMWFSHRKRLLEEDG</sequence>
<evidence type="ECO:0000313" key="1">
    <source>
        <dbReference type="EMBL" id="KAJ0020038.1"/>
    </source>
</evidence>
<comment type="caution">
    <text evidence="1">The sequence shown here is derived from an EMBL/GenBank/DDBJ whole genome shotgun (WGS) entry which is preliminary data.</text>
</comment>
<reference evidence="2" key="1">
    <citation type="journal article" date="2023" name="G3 (Bethesda)">
        <title>Genome assembly and association tests identify interacting loci associated with vigor, precocity, and sex in interspecific pistachio rootstocks.</title>
        <authorList>
            <person name="Palmer W."/>
            <person name="Jacygrad E."/>
            <person name="Sagayaradj S."/>
            <person name="Cavanaugh K."/>
            <person name="Han R."/>
            <person name="Bertier L."/>
            <person name="Beede B."/>
            <person name="Kafkas S."/>
            <person name="Golino D."/>
            <person name="Preece J."/>
            <person name="Michelmore R."/>
        </authorList>
    </citation>
    <scope>NUCLEOTIDE SEQUENCE [LARGE SCALE GENOMIC DNA]</scope>
</reference>
<keyword evidence="2" id="KW-1185">Reference proteome</keyword>
<organism evidence="1 2">
    <name type="scientific">Pistacia integerrima</name>
    <dbReference type="NCBI Taxonomy" id="434235"/>
    <lineage>
        <taxon>Eukaryota</taxon>
        <taxon>Viridiplantae</taxon>
        <taxon>Streptophyta</taxon>
        <taxon>Embryophyta</taxon>
        <taxon>Tracheophyta</taxon>
        <taxon>Spermatophyta</taxon>
        <taxon>Magnoliopsida</taxon>
        <taxon>eudicotyledons</taxon>
        <taxon>Gunneridae</taxon>
        <taxon>Pentapetalae</taxon>
        <taxon>rosids</taxon>
        <taxon>malvids</taxon>
        <taxon>Sapindales</taxon>
        <taxon>Anacardiaceae</taxon>
        <taxon>Pistacia</taxon>
    </lineage>
</organism>
<evidence type="ECO:0000313" key="2">
    <source>
        <dbReference type="Proteomes" id="UP001163603"/>
    </source>
</evidence>
<proteinExistence type="predicted"/>
<name>A0ACC0XN00_9ROSI</name>
<gene>
    <name evidence="1" type="ORF">Pint_30907</name>
</gene>
<dbReference type="Proteomes" id="UP001163603">
    <property type="component" value="Chromosome 11"/>
</dbReference>